<feature type="transmembrane region" description="Helical" evidence="2">
    <location>
        <begin position="60"/>
        <end position="79"/>
    </location>
</feature>
<dbReference type="AlphaFoldDB" id="G3TVB7"/>
<sequence>APRPERAETSAPGAESLPFIDRPDFFDYPDSDQARVLALSQFIGEKPVIFANSGMNGLEHHIRVAALMLAFFFLLFQFCSHM</sequence>
<reference evidence="3" key="2">
    <citation type="submission" date="2025-08" db="UniProtKB">
        <authorList>
            <consortium name="Ensembl"/>
        </authorList>
    </citation>
    <scope>IDENTIFICATION</scope>
    <source>
        <strain evidence="3">Isolate ISIS603380</strain>
    </source>
</reference>
<evidence type="ECO:0000313" key="3">
    <source>
        <dbReference type="Ensembl" id="ENSLAFP00000019525.1"/>
    </source>
</evidence>
<feature type="region of interest" description="Disordered" evidence="1">
    <location>
        <begin position="1"/>
        <end position="22"/>
    </location>
</feature>
<dbReference type="PANTHER" id="PTHR38648">
    <property type="entry name" value="RIKEN CDNA 4930451I11 GENE"/>
    <property type="match status" value="1"/>
</dbReference>
<dbReference type="Ensembl" id="ENSLAFT00000032427.1">
    <property type="protein sequence ID" value="ENSLAFP00000019525.1"/>
    <property type="gene ID" value="ENSLAFG00000032500.1"/>
</dbReference>
<reference evidence="3" key="3">
    <citation type="submission" date="2025-09" db="UniProtKB">
        <authorList>
            <consortium name="Ensembl"/>
        </authorList>
    </citation>
    <scope>IDENTIFICATION</scope>
    <source>
        <strain evidence="3">Isolate ISIS603380</strain>
    </source>
</reference>
<evidence type="ECO:0000256" key="1">
    <source>
        <dbReference type="SAM" id="MobiDB-lite"/>
    </source>
</evidence>
<keyword evidence="2" id="KW-0812">Transmembrane</keyword>
<reference evidence="3 4" key="1">
    <citation type="submission" date="2009-06" db="EMBL/GenBank/DDBJ databases">
        <title>The Genome Sequence of Loxodonta africana (African elephant).</title>
        <authorList>
            <person name="Di Palma F."/>
            <person name="Heiman D."/>
            <person name="Young S."/>
            <person name="Johnson J."/>
            <person name="Lander E.S."/>
            <person name="Lindblad-Toh K."/>
        </authorList>
    </citation>
    <scope>NUCLEOTIDE SEQUENCE [LARGE SCALE GENOMIC DNA]</scope>
    <source>
        <strain evidence="3 4">Isolate ISIS603380</strain>
    </source>
</reference>
<dbReference type="GeneTree" id="ENSGT00390000002780"/>
<evidence type="ECO:0000256" key="2">
    <source>
        <dbReference type="SAM" id="Phobius"/>
    </source>
</evidence>
<keyword evidence="2" id="KW-1133">Transmembrane helix</keyword>
<dbReference type="Pfam" id="PF17672">
    <property type="entry name" value="FIMP"/>
    <property type="match status" value="1"/>
</dbReference>
<dbReference type="Proteomes" id="UP000007646">
    <property type="component" value="Unassembled WGS sequence"/>
</dbReference>
<dbReference type="GO" id="GO:0007342">
    <property type="term" value="P:fusion of sperm to egg plasma membrane involved in single fertilization"/>
    <property type="evidence" value="ECO:0007669"/>
    <property type="project" value="InterPro"/>
</dbReference>
<dbReference type="HOGENOM" id="CLU_170753_0_0_1"/>
<accession>G3TVB7</accession>
<name>G3TVB7_LOXAF</name>
<dbReference type="OMA" id="IERPDFF"/>
<dbReference type="InterPro" id="IPR038813">
    <property type="entry name" value="FIMP"/>
</dbReference>
<dbReference type="PANTHER" id="PTHR38648:SF1">
    <property type="entry name" value="FERTILIZATION-INFLUENCING MEMBRANE PROTEIN"/>
    <property type="match status" value="1"/>
</dbReference>
<organism evidence="3 4">
    <name type="scientific">Loxodonta africana</name>
    <name type="common">African elephant</name>
    <dbReference type="NCBI Taxonomy" id="9785"/>
    <lineage>
        <taxon>Eukaryota</taxon>
        <taxon>Metazoa</taxon>
        <taxon>Chordata</taxon>
        <taxon>Craniata</taxon>
        <taxon>Vertebrata</taxon>
        <taxon>Euteleostomi</taxon>
        <taxon>Mammalia</taxon>
        <taxon>Eutheria</taxon>
        <taxon>Afrotheria</taxon>
        <taxon>Proboscidea</taxon>
        <taxon>Elephantidae</taxon>
        <taxon>Loxodonta</taxon>
    </lineage>
</organism>
<protein>
    <submittedName>
        <fullName evidence="3">Chromosome 16 open reading frame 92</fullName>
    </submittedName>
</protein>
<keyword evidence="4" id="KW-1185">Reference proteome</keyword>
<proteinExistence type="predicted"/>
<keyword evidence="2" id="KW-0472">Membrane</keyword>
<dbReference type="InParanoid" id="G3TVB7"/>
<dbReference type="eggNOG" id="ENOG502RVJG">
    <property type="taxonomic scope" value="Eukaryota"/>
</dbReference>
<evidence type="ECO:0000313" key="4">
    <source>
        <dbReference type="Proteomes" id="UP000007646"/>
    </source>
</evidence>
<gene>
    <name evidence="3" type="primary">C16orf92</name>
</gene>